<proteinExistence type="predicted"/>
<reference evidence="5" key="1">
    <citation type="journal article" date="2017" name="Cell">
        <title>Insights into land plant evolution garnered from the Marchantia polymorpha genome.</title>
        <authorList>
            <person name="Bowman J.L."/>
            <person name="Kohchi T."/>
            <person name="Yamato K.T."/>
            <person name="Jenkins J."/>
            <person name="Shu S."/>
            <person name="Ishizaki K."/>
            <person name="Yamaoka S."/>
            <person name="Nishihama R."/>
            <person name="Nakamura Y."/>
            <person name="Berger F."/>
            <person name="Adam C."/>
            <person name="Aki S.S."/>
            <person name="Althoff F."/>
            <person name="Araki T."/>
            <person name="Arteaga-Vazquez M.A."/>
            <person name="Balasubrmanian S."/>
            <person name="Barry K."/>
            <person name="Bauer D."/>
            <person name="Boehm C.R."/>
            <person name="Briginshaw L."/>
            <person name="Caballero-Perez J."/>
            <person name="Catarino B."/>
            <person name="Chen F."/>
            <person name="Chiyoda S."/>
            <person name="Chovatia M."/>
            <person name="Davies K.M."/>
            <person name="Delmans M."/>
            <person name="Demura T."/>
            <person name="Dierschke T."/>
            <person name="Dolan L."/>
            <person name="Dorantes-Acosta A.E."/>
            <person name="Eklund D.M."/>
            <person name="Florent S.N."/>
            <person name="Flores-Sandoval E."/>
            <person name="Fujiyama A."/>
            <person name="Fukuzawa H."/>
            <person name="Galik B."/>
            <person name="Grimanelli D."/>
            <person name="Grimwood J."/>
            <person name="Grossniklaus U."/>
            <person name="Hamada T."/>
            <person name="Haseloff J."/>
            <person name="Hetherington A.J."/>
            <person name="Higo A."/>
            <person name="Hirakawa Y."/>
            <person name="Hundley H.N."/>
            <person name="Ikeda Y."/>
            <person name="Inoue K."/>
            <person name="Inoue S.I."/>
            <person name="Ishida S."/>
            <person name="Jia Q."/>
            <person name="Kakita M."/>
            <person name="Kanazawa T."/>
            <person name="Kawai Y."/>
            <person name="Kawashima T."/>
            <person name="Kennedy M."/>
            <person name="Kinose K."/>
            <person name="Kinoshita T."/>
            <person name="Kohara Y."/>
            <person name="Koide E."/>
            <person name="Komatsu K."/>
            <person name="Kopischke S."/>
            <person name="Kubo M."/>
            <person name="Kyozuka J."/>
            <person name="Lagercrantz U."/>
            <person name="Lin S.S."/>
            <person name="Lindquist E."/>
            <person name="Lipzen A.M."/>
            <person name="Lu C.W."/>
            <person name="De Luna E."/>
            <person name="Martienssen R.A."/>
            <person name="Minamino N."/>
            <person name="Mizutani M."/>
            <person name="Mizutani M."/>
            <person name="Mochizuki N."/>
            <person name="Monte I."/>
            <person name="Mosher R."/>
            <person name="Nagasaki H."/>
            <person name="Nakagami H."/>
            <person name="Naramoto S."/>
            <person name="Nishitani K."/>
            <person name="Ohtani M."/>
            <person name="Okamoto T."/>
            <person name="Okumura M."/>
            <person name="Phillips J."/>
            <person name="Pollak B."/>
            <person name="Reinders A."/>
            <person name="Rovekamp M."/>
            <person name="Sano R."/>
            <person name="Sawa S."/>
            <person name="Schmid M.W."/>
            <person name="Shirakawa M."/>
            <person name="Solano R."/>
            <person name="Spunde A."/>
            <person name="Suetsugu N."/>
            <person name="Sugano S."/>
            <person name="Sugiyama A."/>
            <person name="Sun R."/>
            <person name="Suzuki Y."/>
            <person name="Takenaka M."/>
            <person name="Takezawa D."/>
            <person name="Tomogane H."/>
            <person name="Tsuzuki M."/>
            <person name="Ueda T."/>
            <person name="Umeda M."/>
            <person name="Ward J.M."/>
            <person name="Watanabe Y."/>
            <person name="Yazaki K."/>
            <person name="Yokoyama R."/>
            <person name="Yoshitake Y."/>
            <person name="Yotsui I."/>
            <person name="Zachgo S."/>
            <person name="Schmutz J."/>
        </authorList>
    </citation>
    <scope>NUCLEOTIDE SEQUENCE [LARGE SCALE GENOMIC DNA]</scope>
    <source>
        <strain evidence="5">Tak-1</strain>
    </source>
</reference>
<dbReference type="PANTHER" id="PTHR43629:SF2">
    <property type="entry name" value="RHODANESE-LIKE_PPIC DOMAIN-CONTAINING PROTEIN 12, CHLOROPLASTIC"/>
    <property type="match status" value="1"/>
</dbReference>
<protein>
    <recommendedName>
        <fullName evidence="6">Peptidylprolyl isomerase</fullName>
    </recommendedName>
</protein>
<keyword evidence="1" id="KW-0413">Isomerase</keyword>
<dbReference type="Proteomes" id="UP000244005">
    <property type="component" value="Unassembled WGS sequence"/>
</dbReference>
<feature type="domain" description="PpiC" evidence="2">
    <location>
        <begin position="110"/>
        <end position="201"/>
    </location>
</feature>
<dbReference type="InterPro" id="IPR052204">
    <property type="entry name" value="PpiC/parvulin_rotamase"/>
</dbReference>
<evidence type="ECO:0000259" key="2">
    <source>
        <dbReference type="PROSITE" id="PS50198"/>
    </source>
</evidence>
<gene>
    <name evidence="4" type="ORF">MARPO_0003s0043</name>
</gene>
<dbReference type="SUPFAM" id="SSF54534">
    <property type="entry name" value="FKBP-like"/>
    <property type="match status" value="1"/>
</dbReference>
<dbReference type="EMBL" id="KZ772675">
    <property type="protein sequence ID" value="PTQ49139.1"/>
    <property type="molecule type" value="Genomic_DNA"/>
</dbReference>
<feature type="domain" description="Rhodanese" evidence="3">
    <location>
        <begin position="225"/>
        <end position="317"/>
    </location>
</feature>
<dbReference type="AlphaFoldDB" id="A0A2R6XSQ8"/>
<evidence type="ECO:0000256" key="1">
    <source>
        <dbReference type="PROSITE-ProRule" id="PRU00278"/>
    </source>
</evidence>
<dbReference type="InterPro" id="IPR000297">
    <property type="entry name" value="PPIase_PpiC"/>
</dbReference>
<organism evidence="4 5">
    <name type="scientific">Marchantia polymorpha</name>
    <name type="common">Common liverwort</name>
    <name type="synonym">Marchantia aquatica</name>
    <dbReference type="NCBI Taxonomy" id="3197"/>
    <lineage>
        <taxon>Eukaryota</taxon>
        <taxon>Viridiplantae</taxon>
        <taxon>Streptophyta</taxon>
        <taxon>Embryophyta</taxon>
        <taxon>Marchantiophyta</taxon>
        <taxon>Marchantiopsida</taxon>
        <taxon>Marchantiidae</taxon>
        <taxon>Marchantiales</taxon>
        <taxon>Marchantiaceae</taxon>
        <taxon>Marchantia</taxon>
    </lineage>
</organism>
<dbReference type="Gene3D" id="3.40.250.10">
    <property type="entry name" value="Rhodanese-like domain"/>
    <property type="match status" value="1"/>
</dbReference>
<evidence type="ECO:0008006" key="6">
    <source>
        <dbReference type="Google" id="ProtNLM"/>
    </source>
</evidence>
<dbReference type="Gramene" id="Mp7g10230.1">
    <property type="protein sequence ID" value="Mp7g10230.1.cds"/>
    <property type="gene ID" value="Mp7g10230"/>
</dbReference>
<dbReference type="PROSITE" id="PS50206">
    <property type="entry name" value="RHODANESE_3"/>
    <property type="match status" value="1"/>
</dbReference>
<dbReference type="Pfam" id="PF13616">
    <property type="entry name" value="Rotamase_3"/>
    <property type="match status" value="1"/>
</dbReference>
<accession>A0A2R6XSQ8</accession>
<dbReference type="InterPro" id="IPR046357">
    <property type="entry name" value="PPIase_dom_sf"/>
</dbReference>
<dbReference type="Pfam" id="PF00581">
    <property type="entry name" value="Rhodanese"/>
    <property type="match status" value="1"/>
</dbReference>
<dbReference type="OMA" id="MQDPSFF"/>
<dbReference type="SMART" id="SM00450">
    <property type="entry name" value="RHOD"/>
    <property type="match status" value="1"/>
</dbReference>
<dbReference type="GO" id="GO:0003755">
    <property type="term" value="F:peptidyl-prolyl cis-trans isomerase activity"/>
    <property type="evidence" value="ECO:0000318"/>
    <property type="project" value="GO_Central"/>
</dbReference>
<dbReference type="PANTHER" id="PTHR43629">
    <property type="entry name" value="PEPTIDYL-PROLYL CIS-TRANS ISOMERASE"/>
    <property type="match status" value="1"/>
</dbReference>
<keyword evidence="1" id="KW-0697">Rotamase</keyword>
<sequence>MARILVQGSSPVIWAIPLASKALTKRSSWNTTSRLASLHSPRCASSPESVKRVFTRSLGAVGFAGHSSNLSWRASASNLSFKMQTEHISTVVAQASSSVEVGGSPSKAKDRELLVQHLLVKEDQLQLLLELQRKITQEGLDLSDIAEEHSICPSSVEGGMLGWLAEGQTDPAFEEAIFTAQLNKLIRVKTKHGWHLLQVLSERPAMKLEQIDAEEFHERMQDPSFFEEAQLVDVREPDEISTASIKGFEAYPLSRFGQWAPSIADDLDPEKDTYVLCHHGMRSMQAAQWLQTQGFRRLYNIHGGIHAYSKKVDPSIPTY</sequence>
<dbReference type="InterPro" id="IPR001763">
    <property type="entry name" value="Rhodanese-like_dom"/>
</dbReference>
<evidence type="ECO:0000313" key="4">
    <source>
        <dbReference type="EMBL" id="PTQ49139.1"/>
    </source>
</evidence>
<dbReference type="SUPFAM" id="SSF52821">
    <property type="entry name" value="Rhodanese/Cell cycle control phosphatase"/>
    <property type="match status" value="1"/>
</dbReference>
<dbReference type="Gene3D" id="3.10.50.40">
    <property type="match status" value="1"/>
</dbReference>
<dbReference type="PROSITE" id="PS50198">
    <property type="entry name" value="PPIC_PPIASE_2"/>
    <property type="match status" value="1"/>
</dbReference>
<dbReference type="OrthoDB" id="1911748at2759"/>
<name>A0A2R6XSQ8_MARPO</name>
<keyword evidence="5" id="KW-1185">Reference proteome</keyword>
<evidence type="ECO:0000259" key="3">
    <source>
        <dbReference type="PROSITE" id="PS50206"/>
    </source>
</evidence>
<evidence type="ECO:0000313" key="5">
    <source>
        <dbReference type="Proteomes" id="UP000244005"/>
    </source>
</evidence>
<dbReference type="InterPro" id="IPR036873">
    <property type="entry name" value="Rhodanese-like_dom_sf"/>
</dbReference>